<dbReference type="EMBL" id="SAYU02000048">
    <property type="protein sequence ID" value="NHA69124.1"/>
    <property type="molecule type" value="Genomic_DNA"/>
</dbReference>
<feature type="domain" description="Methyltransferase" evidence="1">
    <location>
        <begin position="2"/>
        <end position="80"/>
    </location>
</feature>
<keyword evidence="3" id="KW-1185">Reference proteome</keyword>
<evidence type="ECO:0000259" key="1">
    <source>
        <dbReference type="Pfam" id="PF13649"/>
    </source>
</evidence>
<dbReference type="InterPro" id="IPR041698">
    <property type="entry name" value="Methyltransf_25"/>
</dbReference>
<dbReference type="RefSeq" id="WP_164896504.1">
    <property type="nucleotide sequence ID" value="NZ_SAYU02000048.1"/>
</dbReference>
<name>A0A8T6R662_9MICO</name>
<comment type="caution">
    <text evidence="2">The sequence shown here is derived from an EMBL/GenBank/DDBJ whole genome shotgun (WGS) entry which is preliminary data.</text>
</comment>
<reference evidence="2" key="1">
    <citation type="submission" date="2020-03" db="EMBL/GenBank/DDBJ databases">
        <title>Phycicoccus flavus sp. nov., a novel endophytic actinobacterium isolated from branch of Kandelia candel.</title>
        <authorList>
            <person name="Tuo L."/>
        </authorList>
    </citation>
    <scope>NUCLEOTIDE SEQUENCE</scope>
    <source>
        <strain evidence="2">CMS6Z-2</strain>
    </source>
</reference>
<evidence type="ECO:0000313" key="2">
    <source>
        <dbReference type="EMBL" id="NHA69124.1"/>
    </source>
</evidence>
<dbReference type="Proteomes" id="UP000287866">
    <property type="component" value="Unassembled WGS sequence"/>
</dbReference>
<keyword evidence="2" id="KW-0808">Transferase</keyword>
<dbReference type="GO" id="GO:0008168">
    <property type="term" value="F:methyltransferase activity"/>
    <property type="evidence" value="ECO:0007669"/>
    <property type="project" value="UniProtKB-KW"/>
</dbReference>
<keyword evidence="2" id="KW-0489">Methyltransferase</keyword>
<dbReference type="SUPFAM" id="SSF53335">
    <property type="entry name" value="S-adenosyl-L-methionine-dependent methyltransferases"/>
    <property type="match status" value="1"/>
</dbReference>
<sequence length="173" mass="18765">MLDLGCGTGRIADPLALEGHDVLAVDESADMLAEVQHARTLCASIGSLSLDTRFDVVLLLSHLINGTDGEELLEVAAKHVTGRGSVLVQRLEPGRDWRPGAVIQGDVTISLDSIRVSGSIIEATTEYVLGERSWRQPWRMRVIDDAELSAMTKRLGLTIELLDGAWVLLRPAT</sequence>
<gene>
    <name evidence="2" type="ORF">EPD83_013840</name>
</gene>
<evidence type="ECO:0000313" key="3">
    <source>
        <dbReference type="Proteomes" id="UP000287866"/>
    </source>
</evidence>
<dbReference type="InterPro" id="IPR029063">
    <property type="entry name" value="SAM-dependent_MTases_sf"/>
</dbReference>
<accession>A0A8T6R662</accession>
<protein>
    <submittedName>
        <fullName evidence="2">Methyltransferase domain-containing protein</fullName>
    </submittedName>
</protein>
<dbReference type="Gene3D" id="2.20.130.10">
    <property type="entry name" value="CAC2371-like domains"/>
    <property type="match status" value="1"/>
</dbReference>
<dbReference type="AlphaFoldDB" id="A0A8T6R662"/>
<proteinExistence type="predicted"/>
<dbReference type="Gene3D" id="3.40.50.150">
    <property type="entry name" value="Vaccinia Virus protein VP39"/>
    <property type="match status" value="1"/>
</dbReference>
<dbReference type="GO" id="GO:0032259">
    <property type="term" value="P:methylation"/>
    <property type="evidence" value="ECO:0007669"/>
    <property type="project" value="UniProtKB-KW"/>
</dbReference>
<dbReference type="Pfam" id="PF13649">
    <property type="entry name" value="Methyltransf_25"/>
    <property type="match status" value="1"/>
</dbReference>
<organism evidence="2 3">
    <name type="scientific">Phycicoccus flavus</name>
    <dbReference type="NCBI Taxonomy" id="2502783"/>
    <lineage>
        <taxon>Bacteria</taxon>
        <taxon>Bacillati</taxon>
        <taxon>Actinomycetota</taxon>
        <taxon>Actinomycetes</taxon>
        <taxon>Micrococcales</taxon>
        <taxon>Intrasporangiaceae</taxon>
        <taxon>Phycicoccus</taxon>
    </lineage>
</organism>
<dbReference type="CDD" id="cd02440">
    <property type="entry name" value="AdoMet_MTases"/>
    <property type="match status" value="1"/>
</dbReference>